<sequence length="116" mass="12941">MQHEKINYLEFPASDLAKVKGFFETVFAFEFTDYGPEYTAFNNAGIDGGFYYSKNVMATTKGSALVVFYSENLAETQDKIIAAGGKVVVETFEFPGGKRFHFSDPCGNEFAVWSDK</sequence>
<feature type="domain" description="VOC" evidence="1">
    <location>
        <begin position="5"/>
        <end position="115"/>
    </location>
</feature>
<dbReference type="RefSeq" id="WP_040136363.1">
    <property type="nucleotide sequence ID" value="NZ_CP009889.1"/>
</dbReference>
<keyword evidence="3" id="KW-1185">Reference proteome</keyword>
<organism evidence="2 3">
    <name type="scientific">Pseudoalteromonas piratica</name>
    <dbReference type="NCBI Taxonomy" id="1348114"/>
    <lineage>
        <taxon>Bacteria</taxon>
        <taxon>Pseudomonadati</taxon>
        <taxon>Pseudomonadota</taxon>
        <taxon>Gammaproteobacteria</taxon>
        <taxon>Alteromonadales</taxon>
        <taxon>Pseudoalteromonadaceae</taxon>
        <taxon>Pseudoalteromonas</taxon>
    </lineage>
</organism>
<gene>
    <name evidence="2" type="ORF">OM33_20450</name>
</gene>
<dbReference type="eggNOG" id="COG3324">
    <property type="taxonomic scope" value="Bacteria"/>
</dbReference>
<dbReference type="Proteomes" id="UP000030341">
    <property type="component" value="Chromosome 2"/>
</dbReference>
<dbReference type="Gene3D" id="3.10.180.10">
    <property type="entry name" value="2,3-Dihydroxybiphenyl 1,2-Dioxygenase, domain 1"/>
    <property type="match status" value="1"/>
</dbReference>
<dbReference type="HOGENOM" id="CLU_127592_1_0_6"/>
<reference evidence="2 3" key="1">
    <citation type="submission" date="2014-11" db="EMBL/GenBank/DDBJ databases">
        <title>Complete Genome Sequence of Pseudoalteromonas sp. Strain OCN003 Isolated from Kaneohe Bay, Oahu, Hawaii.</title>
        <authorList>
            <person name="Beurmann S."/>
            <person name="Videau P."/>
            <person name="Ushijima B."/>
            <person name="Smith A.M."/>
            <person name="Aeby G.S."/>
            <person name="Callahan S.M."/>
            <person name="Belcaid M."/>
        </authorList>
    </citation>
    <scope>NUCLEOTIDE SEQUENCE [LARGE SCALE GENOMIC DNA]</scope>
    <source>
        <strain evidence="2 3">OCN003</strain>
    </source>
</reference>
<proteinExistence type="predicted"/>
<dbReference type="InterPro" id="IPR004360">
    <property type="entry name" value="Glyas_Fos-R_dOase_dom"/>
</dbReference>
<dbReference type="OrthoDB" id="9792323at2"/>
<evidence type="ECO:0000313" key="2">
    <source>
        <dbReference type="EMBL" id="AIY67404.1"/>
    </source>
</evidence>
<dbReference type="InterPro" id="IPR029068">
    <property type="entry name" value="Glyas_Bleomycin-R_OHBP_Dase"/>
</dbReference>
<evidence type="ECO:0000313" key="3">
    <source>
        <dbReference type="Proteomes" id="UP000030341"/>
    </source>
</evidence>
<dbReference type="PANTHER" id="PTHR33993:SF1">
    <property type="entry name" value="GLYOXALASE FAMILY PROTEIN"/>
    <property type="match status" value="1"/>
</dbReference>
<name>A0A0A7EL89_9GAMM</name>
<protein>
    <submittedName>
        <fullName evidence="2">Glyoxalase</fullName>
    </submittedName>
</protein>
<dbReference type="STRING" id="1348114.OM33_20450"/>
<dbReference type="EMBL" id="CP009889">
    <property type="protein sequence ID" value="AIY67404.1"/>
    <property type="molecule type" value="Genomic_DNA"/>
</dbReference>
<accession>A0A0A7EL89</accession>
<dbReference type="CDD" id="cd07247">
    <property type="entry name" value="SgaA_N_like"/>
    <property type="match status" value="1"/>
</dbReference>
<evidence type="ECO:0000259" key="1">
    <source>
        <dbReference type="PROSITE" id="PS51819"/>
    </source>
</evidence>
<dbReference type="InterPro" id="IPR052164">
    <property type="entry name" value="Anthracycline_SecMetBiosynth"/>
</dbReference>
<dbReference type="InterPro" id="IPR037523">
    <property type="entry name" value="VOC_core"/>
</dbReference>
<dbReference type="PROSITE" id="PS51819">
    <property type="entry name" value="VOC"/>
    <property type="match status" value="1"/>
</dbReference>
<dbReference type="SUPFAM" id="SSF54593">
    <property type="entry name" value="Glyoxalase/Bleomycin resistance protein/Dihydroxybiphenyl dioxygenase"/>
    <property type="match status" value="1"/>
</dbReference>
<dbReference type="KEGG" id="pseo:OM33_20450"/>
<dbReference type="PANTHER" id="PTHR33993">
    <property type="entry name" value="GLYOXALASE-RELATED"/>
    <property type="match status" value="1"/>
</dbReference>
<dbReference type="AlphaFoldDB" id="A0A0A7EL89"/>
<dbReference type="Pfam" id="PF00903">
    <property type="entry name" value="Glyoxalase"/>
    <property type="match status" value="1"/>
</dbReference>